<dbReference type="WBParaSite" id="PEQ_0000123701-mRNA-1">
    <property type="protein sequence ID" value="PEQ_0000123701-mRNA-1"/>
    <property type="gene ID" value="PEQ_0000123701"/>
</dbReference>
<evidence type="ECO:0000313" key="1">
    <source>
        <dbReference type="Proteomes" id="UP000887564"/>
    </source>
</evidence>
<sequence>MEIIRRCYDALICRQHDANSDNSVEAIIEKEECTDNSSKTGHYIC</sequence>
<evidence type="ECO:0000313" key="2">
    <source>
        <dbReference type="WBParaSite" id="PEQ_0000123701-mRNA-1"/>
    </source>
</evidence>
<protein>
    <submittedName>
        <fullName evidence="2">Uncharacterized protein</fullName>
    </submittedName>
</protein>
<accession>A0A914RHM3</accession>
<organism evidence="1 2">
    <name type="scientific">Parascaris equorum</name>
    <name type="common">Equine roundworm</name>
    <dbReference type="NCBI Taxonomy" id="6256"/>
    <lineage>
        <taxon>Eukaryota</taxon>
        <taxon>Metazoa</taxon>
        <taxon>Ecdysozoa</taxon>
        <taxon>Nematoda</taxon>
        <taxon>Chromadorea</taxon>
        <taxon>Rhabditida</taxon>
        <taxon>Spirurina</taxon>
        <taxon>Ascaridomorpha</taxon>
        <taxon>Ascaridoidea</taxon>
        <taxon>Ascarididae</taxon>
        <taxon>Parascaris</taxon>
    </lineage>
</organism>
<dbReference type="AlphaFoldDB" id="A0A914RHM3"/>
<keyword evidence="1" id="KW-1185">Reference proteome</keyword>
<dbReference type="Proteomes" id="UP000887564">
    <property type="component" value="Unplaced"/>
</dbReference>
<reference evidence="2" key="1">
    <citation type="submission" date="2022-11" db="UniProtKB">
        <authorList>
            <consortium name="WormBaseParasite"/>
        </authorList>
    </citation>
    <scope>IDENTIFICATION</scope>
</reference>
<proteinExistence type="predicted"/>
<name>A0A914RHM3_PAREQ</name>